<feature type="compositionally biased region" description="Pro residues" evidence="6">
    <location>
        <begin position="1868"/>
        <end position="1878"/>
    </location>
</feature>
<keyword evidence="3" id="KW-0507">mRNA processing</keyword>
<feature type="compositionally biased region" description="Polar residues" evidence="6">
    <location>
        <begin position="1654"/>
        <end position="1663"/>
    </location>
</feature>
<feature type="domain" description="Virilizer N-terminal" evidence="7">
    <location>
        <begin position="10"/>
        <end position="124"/>
    </location>
</feature>
<comment type="caution">
    <text evidence="8">The sequence shown here is derived from an EMBL/GenBank/DDBJ whole genome shotgun (WGS) entry which is preliminary data.</text>
</comment>
<dbReference type="GO" id="GO:0006397">
    <property type="term" value="P:mRNA processing"/>
    <property type="evidence" value="ECO:0007669"/>
    <property type="project" value="UniProtKB-KW"/>
</dbReference>
<dbReference type="PANTHER" id="PTHR23185:SF0">
    <property type="entry name" value="PROTEIN VIRILIZER HOMOLOG"/>
    <property type="match status" value="1"/>
</dbReference>
<evidence type="ECO:0000256" key="1">
    <source>
        <dbReference type="ARBA" id="ARBA00004123"/>
    </source>
</evidence>
<feature type="region of interest" description="Disordered" evidence="6">
    <location>
        <begin position="1865"/>
        <end position="1895"/>
    </location>
</feature>
<dbReference type="Proteomes" id="UP001370490">
    <property type="component" value="Unassembled WGS sequence"/>
</dbReference>
<evidence type="ECO:0000313" key="8">
    <source>
        <dbReference type="EMBL" id="KAK6942521.1"/>
    </source>
</evidence>
<feature type="compositionally biased region" description="Pro residues" evidence="6">
    <location>
        <begin position="2069"/>
        <end position="2084"/>
    </location>
</feature>
<comment type="subcellular location">
    <subcellularLocation>
        <location evidence="1">Nucleus</location>
    </subcellularLocation>
</comment>
<reference evidence="8 9" key="1">
    <citation type="submission" date="2023-12" db="EMBL/GenBank/DDBJ databases">
        <title>A high-quality genome assembly for Dillenia turbinata (Dilleniales).</title>
        <authorList>
            <person name="Chanderbali A."/>
        </authorList>
    </citation>
    <scope>NUCLEOTIDE SEQUENCE [LARGE SCALE GENOMIC DNA]</scope>
    <source>
        <strain evidence="8">LSX21</strain>
        <tissue evidence="8">Leaf</tissue>
    </source>
</reference>
<feature type="compositionally biased region" description="Basic and acidic residues" evidence="6">
    <location>
        <begin position="1780"/>
        <end position="1792"/>
    </location>
</feature>
<feature type="region of interest" description="Disordered" evidence="6">
    <location>
        <begin position="1535"/>
        <end position="1598"/>
    </location>
</feature>
<gene>
    <name evidence="8" type="ORF">RJ641_027898</name>
</gene>
<dbReference type="EMBL" id="JBAMMX010000004">
    <property type="protein sequence ID" value="KAK6942521.1"/>
    <property type="molecule type" value="Genomic_DNA"/>
</dbReference>
<dbReference type="GO" id="GO:0005634">
    <property type="term" value="C:nucleus"/>
    <property type="evidence" value="ECO:0007669"/>
    <property type="project" value="UniProtKB-SubCell"/>
</dbReference>
<evidence type="ECO:0000256" key="4">
    <source>
        <dbReference type="ARBA" id="ARBA00023187"/>
    </source>
</evidence>
<keyword evidence="5" id="KW-0539">Nucleus</keyword>
<keyword evidence="4" id="KW-0508">mRNA splicing</keyword>
<evidence type="ECO:0000259" key="7">
    <source>
        <dbReference type="Pfam" id="PF15912"/>
    </source>
</evidence>
<feature type="compositionally biased region" description="Polar residues" evidence="6">
    <location>
        <begin position="2155"/>
        <end position="2165"/>
    </location>
</feature>
<feature type="compositionally biased region" description="Polar residues" evidence="6">
    <location>
        <begin position="1745"/>
        <end position="1767"/>
    </location>
</feature>
<dbReference type="InterPro" id="IPR026736">
    <property type="entry name" value="Virilizer"/>
</dbReference>
<feature type="compositionally biased region" description="Polar residues" evidence="6">
    <location>
        <begin position="1558"/>
        <end position="1576"/>
    </location>
</feature>
<feature type="region of interest" description="Disordered" evidence="6">
    <location>
        <begin position="1937"/>
        <end position="1979"/>
    </location>
</feature>
<dbReference type="InterPro" id="IPR031801">
    <property type="entry name" value="VIR_N"/>
</dbReference>
<dbReference type="GO" id="GO:0008380">
    <property type="term" value="P:RNA splicing"/>
    <property type="evidence" value="ECO:0007669"/>
    <property type="project" value="UniProtKB-KW"/>
</dbReference>
<dbReference type="PANTHER" id="PTHR23185">
    <property type="entry name" value="PROTEIN VIRILIZER HOMOLOG"/>
    <property type="match status" value="1"/>
</dbReference>
<evidence type="ECO:0000256" key="3">
    <source>
        <dbReference type="ARBA" id="ARBA00022664"/>
    </source>
</evidence>
<protein>
    <submittedName>
        <fullName evidence="8">Virilizer, N-terminal</fullName>
    </submittedName>
</protein>
<proteinExistence type="inferred from homology"/>
<evidence type="ECO:0000256" key="2">
    <source>
        <dbReference type="ARBA" id="ARBA00008371"/>
    </source>
</evidence>
<feature type="non-terminal residue" evidence="8">
    <location>
        <position position="1"/>
    </location>
</feature>
<dbReference type="GO" id="GO:0036396">
    <property type="term" value="C:RNA N6-methyladenosine methyltransferase complex"/>
    <property type="evidence" value="ECO:0007669"/>
    <property type="project" value="TreeGrafter"/>
</dbReference>
<feature type="region of interest" description="Disordered" evidence="6">
    <location>
        <begin position="2067"/>
        <end position="2099"/>
    </location>
</feature>
<feature type="compositionally biased region" description="Polar residues" evidence="6">
    <location>
        <begin position="2128"/>
        <end position="2145"/>
    </location>
</feature>
<feature type="region of interest" description="Disordered" evidence="6">
    <location>
        <begin position="1642"/>
        <end position="1676"/>
    </location>
</feature>
<organism evidence="8 9">
    <name type="scientific">Dillenia turbinata</name>
    <dbReference type="NCBI Taxonomy" id="194707"/>
    <lineage>
        <taxon>Eukaryota</taxon>
        <taxon>Viridiplantae</taxon>
        <taxon>Streptophyta</taxon>
        <taxon>Embryophyta</taxon>
        <taxon>Tracheophyta</taxon>
        <taxon>Spermatophyta</taxon>
        <taxon>Magnoliopsida</taxon>
        <taxon>eudicotyledons</taxon>
        <taxon>Gunneridae</taxon>
        <taxon>Pentapetalae</taxon>
        <taxon>Dilleniales</taxon>
        <taxon>Dilleniaceae</taxon>
        <taxon>Dillenia</taxon>
    </lineage>
</organism>
<accession>A0AAN8W6Y4</accession>
<evidence type="ECO:0000313" key="9">
    <source>
        <dbReference type="Proteomes" id="UP001370490"/>
    </source>
</evidence>
<evidence type="ECO:0000256" key="5">
    <source>
        <dbReference type="ARBA" id="ARBA00023242"/>
    </source>
</evidence>
<feature type="region of interest" description="Disordered" evidence="6">
    <location>
        <begin position="2128"/>
        <end position="2165"/>
    </location>
</feature>
<feature type="compositionally biased region" description="Pro residues" evidence="6">
    <location>
        <begin position="1954"/>
        <end position="1966"/>
    </location>
</feature>
<keyword evidence="9" id="KW-1185">Reference proteome</keyword>
<dbReference type="GO" id="GO:0003723">
    <property type="term" value="F:RNA binding"/>
    <property type="evidence" value="ECO:0007669"/>
    <property type="project" value="TreeGrafter"/>
</dbReference>
<dbReference type="Pfam" id="PF15912">
    <property type="entry name" value="VIR_N"/>
    <property type="match status" value="1"/>
</dbReference>
<feature type="compositionally biased region" description="Basic and acidic residues" evidence="6">
    <location>
        <begin position="1665"/>
        <end position="1676"/>
    </location>
</feature>
<sequence>QLMGRPEPCVLFAQTFVHPQLDEYVDEVIFAEPIVITACEFIEQNSSSTSPSVTLLGATSPPSFALEIFVQCEGETRFRRLCQPFLYSHSSSNVLEVEAVVTNHLVVRGSYRSLSLVIYGNMAEDLGQFNIEVDIDSSLTNIVCSTAGKLEDLPPALYASNRTFDEIISSLKTLSFGFVPSDISAETRQLLQLIFKILELSSLNDMPHKVVSIVVEAASSYAKSLSVKAIHHKRVGKSDSKLFEVEPGHVLVEAKKQLLDLYENLQHLPGDQLVESLRDHYFLESEADLATSKQLVDMFGQLFQFDMNSSSLGCLQLFQRKKLLLGLSLALFLCSGKASCFYFVNCGGMKWLARLFNENVLNSSATTLMLLGVVEQATRNSIGCEGFLGWWPREEENIPLGVSEGYSELLKLLLQRQRHDVASLSTYVLHRLRVYEVASRYELAVLSVLQSLSAEDKITSDTLKLLECARSQVKKLLKLINSCGPIEDPSPVGCASRSLILGLAEGSLSFQMTRGLISQSTCCFADWDIDSTLLLLLKERGFLPLSAALLSSSVLRSGLGVAMDTFVDIASSIETILLSFLFSHSGLTFLLLNPEVTSTIILSLGAGNDVTKEECIPSRYATTLLTKGFFCRPGEVGTIIELHLRVVSAVDCLLTLNPQSEEFLWVLWELCGLSRSDCGRQALLSLVNFPEAISILIEALHSAKDLEPDCVLTGASPINIAIFHSAAEIFEVIVADFTACSLDSWIEHAMDLHKALYSSSPGSNRKDAPTRLLEWVDAGVVYHKNGAIGLLRYAAVLASGGDAHFTSTSTLVSDSMDVENVIGDPSGGSDTHIIENLLNKLITDKSFEGIILRESSVAQLTTAFRILAFISDNSAVATALYDEGAIMVIYIALVNCRFMMERFSNNYDYLVDDGTECNSTSDLLLERTREHSLVDLLIPSLVLLINLLQKLQEASEQHRNTKLMMALLRVHREISPKLAACATNLSSPYPGSALGLGAVCHLLVSALAFWPAYGWHPSLFSSLLQSVQTTSLLALGPKETCSLLCLLSDLLPVEGVWLWKNGMPLLSALRTLSVGTLLGHQKERQADWYLKSRHLDMLLGQLAPHVDKIAQIILHYAISTLVVIQDMLRVFIVRVAFQKVEIASSLLRPIISWISDHLSESCSPSETVAFKIYRLLDFLASLLEHPHGKLLLYKEGAVQMLVTVLDRCISSINYEGKQILGSKSSAKSGLGTSNWCFPALKSFSLLCDSQTPMQFYGKTDRQYYQNLGCEDCSSILPRLLKLCQDLPVGRELLACLTAFKELGSCSEGQQALISCFLRINQAGLNKIDFERKNGREEHHNCYEYEWKEHPPLLYCLKNLLGAIDCEAGMSLDAIEAVAALCLGALRLCMAGKSLNMDSVGALKFLFGLPFDESTVDGSPVENIKYLQDLASLLSSKVSSDDDNLSSFALSNSLYQVSEYANSLLLLLQKPTGSVQPDEIISTEDVSTSSKMRHLPDRIIEIAEDYSFLGGLGDKFQWECPETLPDRMSQTALSLKRKMSSMEGPNRRARGDTAPGEVMTQNTFSRGTGAAASSTGPTRRDTFRQRKPNTSRPPSMHVDDYVARERNVEGNTNSNVISIQRIVSSGGRPPSIHVDEFMARQRERQNPTALAAGETASQIKTAASENGRDSEKPKPLKMEIDDDLQGIDIVFDAEESMADDKLPFPQPDDGLQQPAPVVVKQSSPHSIVEETESDMNDTSQFSRLGTPLASNVDENSQSEFSSRMSVSRTEIPLTREPSVSSDKKYMEQSDETKNVPAVKTSAGFDLTTSASSSGFPASVFNKTSAASLQLPADSRILTPSFLNQQQAGNAPIASGSQGLYEQKYALSQPPLPPMPPPATISPVLSQAPDPVSGQSSPFVNPVTDAQLPQCTAFQVQTEYLSPFNSSSASVLASYPMQDMNYSRPSQPSPGGSARPLPPLPPTPPPFLSVPFSSQSLKTSGSHTLAFSPSAVGTSELSQTSMSPINDTWAGNLSASGAGLTSYPPPQLMPPLLFGRPAFQEGENLASISQNLPIPLQSIQSLQSLGQLQPLQPPQLPRPPQPPQHPRPTMQASQQAEQGVSVVQNSVQMHVQQVQMMQQSQASPVHVYYQSQQQKNLSQPHQQQHALSQLHKHGDGVSQQQEDSGMSLQDYFSSPEAIQSLLSDRDKLCQLLEQHPKLMQMLQVWE</sequence>
<name>A0AAN8W6Y4_9MAGN</name>
<feature type="region of interest" description="Disordered" evidence="6">
    <location>
        <begin position="1745"/>
        <end position="1793"/>
    </location>
</feature>
<evidence type="ECO:0000256" key="6">
    <source>
        <dbReference type="SAM" id="MobiDB-lite"/>
    </source>
</evidence>
<comment type="similarity">
    <text evidence="2">Belongs to the vir family.</text>
</comment>